<dbReference type="PANTHER" id="PTHR32060:SF30">
    <property type="entry name" value="CARBOXY-TERMINAL PROCESSING PROTEASE CTPA"/>
    <property type="match status" value="1"/>
</dbReference>
<evidence type="ECO:0000256" key="3">
    <source>
        <dbReference type="ARBA" id="ARBA00022801"/>
    </source>
</evidence>
<proteinExistence type="inferred from homology"/>
<dbReference type="SMART" id="SM00245">
    <property type="entry name" value="TSPc"/>
    <property type="match status" value="1"/>
</dbReference>
<dbReference type="MEROPS" id="S41.004"/>
<dbReference type="CDD" id="cd06782">
    <property type="entry name" value="cpPDZ_CPP-like"/>
    <property type="match status" value="1"/>
</dbReference>
<dbReference type="Pfam" id="PF22694">
    <property type="entry name" value="CtpB_N-like"/>
    <property type="match status" value="1"/>
</dbReference>
<dbReference type="HOGENOM" id="CLU_017295_1_2_5"/>
<dbReference type="InterPro" id="IPR041489">
    <property type="entry name" value="PDZ_6"/>
</dbReference>
<feature type="signal peptide" evidence="7">
    <location>
        <begin position="1"/>
        <end position="22"/>
    </location>
</feature>
<dbReference type="STRING" id="582402.Hbal_0159"/>
<dbReference type="GO" id="GO:0006508">
    <property type="term" value="P:proteolysis"/>
    <property type="evidence" value="ECO:0007669"/>
    <property type="project" value="UniProtKB-KW"/>
</dbReference>
<dbReference type="GO" id="GO:0030288">
    <property type="term" value="C:outer membrane-bounded periplasmic space"/>
    <property type="evidence" value="ECO:0007669"/>
    <property type="project" value="TreeGrafter"/>
</dbReference>
<dbReference type="SUPFAM" id="SSF50156">
    <property type="entry name" value="PDZ domain-like"/>
    <property type="match status" value="1"/>
</dbReference>
<dbReference type="GO" id="GO:0004252">
    <property type="term" value="F:serine-type endopeptidase activity"/>
    <property type="evidence" value="ECO:0007669"/>
    <property type="project" value="UniProtKB-EC"/>
</dbReference>
<evidence type="ECO:0000256" key="7">
    <source>
        <dbReference type="SAM" id="SignalP"/>
    </source>
</evidence>
<keyword evidence="2 5" id="KW-0645">Protease</keyword>
<dbReference type="EMBL" id="CP001678">
    <property type="protein sequence ID" value="ACT57861.1"/>
    <property type="molecule type" value="Genomic_DNA"/>
</dbReference>
<evidence type="ECO:0000256" key="1">
    <source>
        <dbReference type="ARBA" id="ARBA00009179"/>
    </source>
</evidence>
<protein>
    <submittedName>
        <fullName evidence="9">Carboxyl-terminal protease</fullName>
        <ecNumber evidence="9">3.4.21.102</ecNumber>
    </submittedName>
</protein>
<dbReference type="Pfam" id="PF17820">
    <property type="entry name" value="PDZ_6"/>
    <property type="match status" value="1"/>
</dbReference>
<dbReference type="InterPro" id="IPR004447">
    <property type="entry name" value="Peptidase_S41A"/>
</dbReference>
<dbReference type="Proteomes" id="UP000002745">
    <property type="component" value="Chromosome"/>
</dbReference>
<evidence type="ECO:0000256" key="6">
    <source>
        <dbReference type="SAM" id="MobiDB-lite"/>
    </source>
</evidence>
<dbReference type="FunFam" id="2.30.42.10:FF:000063">
    <property type="entry name" value="Peptidase, S41 family"/>
    <property type="match status" value="1"/>
</dbReference>
<dbReference type="InterPro" id="IPR029045">
    <property type="entry name" value="ClpP/crotonase-like_dom_sf"/>
</dbReference>
<dbReference type="InterPro" id="IPR001478">
    <property type="entry name" value="PDZ"/>
</dbReference>
<dbReference type="KEGG" id="hba:Hbal_0159"/>
<dbReference type="CDD" id="cd07560">
    <property type="entry name" value="Peptidase_S41_CPP"/>
    <property type="match status" value="1"/>
</dbReference>
<dbReference type="AlphaFoldDB" id="C6XL32"/>
<evidence type="ECO:0000259" key="8">
    <source>
        <dbReference type="PROSITE" id="PS50106"/>
    </source>
</evidence>
<dbReference type="InterPro" id="IPR055210">
    <property type="entry name" value="CtpA/B_N"/>
</dbReference>
<accession>C6XL32</accession>
<dbReference type="FunFam" id="3.90.226.10:FF:000029">
    <property type="entry name" value="Peptidase, S41 family"/>
    <property type="match status" value="1"/>
</dbReference>
<feature type="chain" id="PRO_5002972889" evidence="7">
    <location>
        <begin position="23"/>
        <end position="438"/>
    </location>
</feature>
<dbReference type="Gene3D" id="3.90.226.10">
    <property type="entry name" value="2-enoyl-CoA Hydratase, Chain A, domain 1"/>
    <property type="match status" value="1"/>
</dbReference>
<gene>
    <name evidence="9" type="ordered locus">Hbal_0159</name>
</gene>
<dbReference type="GO" id="GO:0007165">
    <property type="term" value="P:signal transduction"/>
    <property type="evidence" value="ECO:0007669"/>
    <property type="project" value="TreeGrafter"/>
</dbReference>
<feature type="domain" description="PDZ" evidence="8">
    <location>
        <begin position="87"/>
        <end position="167"/>
    </location>
</feature>
<evidence type="ECO:0000256" key="4">
    <source>
        <dbReference type="ARBA" id="ARBA00022825"/>
    </source>
</evidence>
<dbReference type="InterPro" id="IPR036034">
    <property type="entry name" value="PDZ_sf"/>
</dbReference>
<comment type="similarity">
    <text evidence="1 5">Belongs to the peptidase S41A family.</text>
</comment>
<dbReference type="EC" id="3.4.21.102" evidence="9"/>
<evidence type="ECO:0000313" key="10">
    <source>
        <dbReference type="Proteomes" id="UP000002745"/>
    </source>
</evidence>
<reference evidence="10" key="1">
    <citation type="journal article" date="2011" name="J. Bacteriol.">
        <title>Genome sequences of eight morphologically diverse alphaproteobacteria.</title>
        <authorList>
            <consortium name="US DOE Joint Genome Institute"/>
            <person name="Brown P.J."/>
            <person name="Kysela D.T."/>
            <person name="Buechlein A."/>
            <person name="Hemmerich C."/>
            <person name="Brun Y.V."/>
        </authorList>
    </citation>
    <scope>NUCLEOTIDE SEQUENCE [LARGE SCALE GENOMIC DNA]</scope>
    <source>
        <strain evidence="10">ATCC 49814 / DSM 5838 / IFAM 1418</strain>
    </source>
</reference>
<dbReference type="Pfam" id="PF03572">
    <property type="entry name" value="Peptidase_S41"/>
    <property type="match status" value="1"/>
</dbReference>
<dbReference type="Gene3D" id="2.30.42.10">
    <property type="match status" value="1"/>
</dbReference>
<dbReference type="Gene3D" id="3.30.750.44">
    <property type="match status" value="1"/>
</dbReference>
<dbReference type="PROSITE" id="PS50106">
    <property type="entry name" value="PDZ"/>
    <property type="match status" value="1"/>
</dbReference>
<keyword evidence="7" id="KW-0732">Signal</keyword>
<dbReference type="SMART" id="SM00228">
    <property type="entry name" value="PDZ"/>
    <property type="match status" value="1"/>
</dbReference>
<dbReference type="eggNOG" id="COG0793">
    <property type="taxonomic scope" value="Bacteria"/>
</dbReference>
<dbReference type="InterPro" id="IPR005151">
    <property type="entry name" value="Tail-specific_protease"/>
</dbReference>
<keyword evidence="4 5" id="KW-0720">Serine protease</keyword>
<name>C6XL32_HIRBI</name>
<evidence type="ECO:0000313" key="9">
    <source>
        <dbReference type="EMBL" id="ACT57861.1"/>
    </source>
</evidence>
<evidence type="ECO:0000256" key="2">
    <source>
        <dbReference type="ARBA" id="ARBA00022670"/>
    </source>
</evidence>
<sequence length="438" mass="47641">MRLRFIGPALAGVLGLSAFVWNADSAPENSHAETYQQLDLFAEILARVQTEYVTGVDEAEVMEASIDGMLTSLDPHSSYLNPEEYRSMQVQASGEYGGLGIEITQQDGFILVVSPMDDTPASRAGIQPGDYISAINGEPIVGQPMNDSLKEMRGAPGTDILLTILRENEEPFDVSLTREIIKQNSVSFHTEDTIGYIRISSFNEQTTDGVNDALTALKKELGTKMSGLILDLRNNPGGLLNQAVGVSSAFLDGGEVVSTRGRHPNDVQRYNARQGERVEGLPIIVLINGGSASAAEIVAGALQDHNRATILGEISFGKGSVQSVIPLGPQRGAIRLTTSRYYTPSNASIQGAGIEPDIEVAQTRLSDEEMEHIEKRQKRYSEANLRNALENDQGRERRPPHIPNDQPPVGYSGEDYQLERALTKLRSMDFASDLSQKG</sequence>
<feature type="region of interest" description="Disordered" evidence="6">
    <location>
        <begin position="390"/>
        <end position="415"/>
    </location>
</feature>
<organism evidence="9 10">
    <name type="scientific">Hirschia baltica (strain ATCC 49814 / DSM 5838 / IFAM 1418)</name>
    <dbReference type="NCBI Taxonomy" id="582402"/>
    <lineage>
        <taxon>Bacteria</taxon>
        <taxon>Pseudomonadati</taxon>
        <taxon>Pseudomonadota</taxon>
        <taxon>Alphaproteobacteria</taxon>
        <taxon>Hyphomonadales</taxon>
        <taxon>Hyphomonadaceae</taxon>
        <taxon>Hirschia</taxon>
    </lineage>
</organism>
<dbReference type="SUPFAM" id="SSF52096">
    <property type="entry name" value="ClpP/crotonase"/>
    <property type="match status" value="1"/>
</dbReference>
<dbReference type="PANTHER" id="PTHR32060">
    <property type="entry name" value="TAIL-SPECIFIC PROTEASE"/>
    <property type="match status" value="1"/>
</dbReference>
<evidence type="ECO:0000256" key="5">
    <source>
        <dbReference type="RuleBase" id="RU004404"/>
    </source>
</evidence>
<keyword evidence="3 5" id="KW-0378">Hydrolase</keyword>
<dbReference type="NCBIfam" id="TIGR00225">
    <property type="entry name" value="prc"/>
    <property type="match status" value="1"/>
</dbReference>
<keyword evidence="10" id="KW-1185">Reference proteome</keyword>